<keyword evidence="3" id="KW-1185">Reference proteome</keyword>
<dbReference type="Pfam" id="PF03659">
    <property type="entry name" value="Glyco_hydro_71"/>
    <property type="match status" value="1"/>
</dbReference>
<dbReference type="Gene3D" id="3.20.20.80">
    <property type="entry name" value="Glycosidases"/>
    <property type="match status" value="1"/>
</dbReference>
<evidence type="ECO:0000313" key="3">
    <source>
        <dbReference type="Proteomes" id="UP001303222"/>
    </source>
</evidence>
<dbReference type="EMBL" id="MU859171">
    <property type="protein sequence ID" value="KAK3950622.1"/>
    <property type="molecule type" value="Genomic_DNA"/>
</dbReference>
<dbReference type="Proteomes" id="UP001303222">
    <property type="component" value="Unassembled WGS sequence"/>
</dbReference>
<evidence type="ECO:0000256" key="1">
    <source>
        <dbReference type="SAM" id="MobiDB-lite"/>
    </source>
</evidence>
<proteinExistence type="predicted"/>
<feature type="region of interest" description="Disordered" evidence="1">
    <location>
        <begin position="349"/>
        <end position="368"/>
    </location>
</feature>
<organism evidence="2 3">
    <name type="scientific">Pseudoneurospora amorphoporcata</name>
    <dbReference type="NCBI Taxonomy" id="241081"/>
    <lineage>
        <taxon>Eukaryota</taxon>
        <taxon>Fungi</taxon>
        <taxon>Dikarya</taxon>
        <taxon>Ascomycota</taxon>
        <taxon>Pezizomycotina</taxon>
        <taxon>Sordariomycetes</taxon>
        <taxon>Sordariomycetidae</taxon>
        <taxon>Sordariales</taxon>
        <taxon>Sordariaceae</taxon>
        <taxon>Pseudoneurospora</taxon>
    </lineage>
</organism>
<gene>
    <name evidence="2" type="ORF">QBC32DRAFT_375883</name>
</gene>
<protein>
    <submittedName>
        <fullName evidence="2">Glycosyl hydrolase family 71-domain-containing protein</fullName>
    </submittedName>
</protein>
<dbReference type="CDD" id="cd11577">
    <property type="entry name" value="GH71"/>
    <property type="match status" value="1"/>
</dbReference>
<evidence type="ECO:0000313" key="2">
    <source>
        <dbReference type="EMBL" id="KAK3950622.1"/>
    </source>
</evidence>
<name>A0AAN6NVI0_9PEZI</name>
<feature type="region of interest" description="Disordered" evidence="1">
    <location>
        <begin position="476"/>
        <end position="513"/>
    </location>
</feature>
<dbReference type="InterPro" id="IPR005197">
    <property type="entry name" value="Glyco_hydro_71"/>
</dbReference>
<keyword evidence="2" id="KW-0378">Hydrolase</keyword>
<comment type="caution">
    <text evidence="2">The sequence shown here is derived from an EMBL/GenBank/DDBJ whole genome shotgun (WGS) entry which is preliminary data.</text>
</comment>
<reference evidence="2" key="1">
    <citation type="journal article" date="2023" name="Mol. Phylogenet. Evol.">
        <title>Genome-scale phylogeny and comparative genomics of the fungal order Sordariales.</title>
        <authorList>
            <person name="Hensen N."/>
            <person name="Bonometti L."/>
            <person name="Westerberg I."/>
            <person name="Brannstrom I.O."/>
            <person name="Guillou S."/>
            <person name="Cros-Aarteil S."/>
            <person name="Calhoun S."/>
            <person name="Haridas S."/>
            <person name="Kuo A."/>
            <person name="Mondo S."/>
            <person name="Pangilinan J."/>
            <person name="Riley R."/>
            <person name="LaButti K."/>
            <person name="Andreopoulos B."/>
            <person name="Lipzen A."/>
            <person name="Chen C."/>
            <person name="Yan M."/>
            <person name="Daum C."/>
            <person name="Ng V."/>
            <person name="Clum A."/>
            <person name="Steindorff A."/>
            <person name="Ohm R.A."/>
            <person name="Martin F."/>
            <person name="Silar P."/>
            <person name="Natvig D.O."/>
            <person name="Lalanne C."/>
            <person name="Gautier V."/>
            <person name="Ament-Velasquez S.L."/>
            <person name="Kruys A."/>
            <person name="Hutchinson M.I."/>
            <person name="Powell A.J."/>
            <person name="Barry K."/>
            <person name="Miller A.N."/>
            <person name="Grigoriev I.V."/>
            <person name="Debuchy R."/>
            <person name="Gladieux P."/>
            <person name="Hiltunen Thoren M."/>
            <person name="Johannesson H."/>
        </authorList>
    </citation>
    <scope>NUCLEOTIDE SEQUENCE</scope>
    <source>
        <strain evidence="2">CBS 626.80</strain>
    </source>
</reference>
<dbReference type="AlphaFoldDB" id="A0AAN6NVI0"/>
<accession>A0AAN6NVI0</accession>
<sequence>MIVPKSVFAHYMVGLTLNQTTDQWKRDIRSASAASIDGFALNIGAADHFTFSSLHTAYEAASTFANFSLFLSFDFSASGPDGWTVDYIANLTNSFKDEPAQFKIDGKPLVSTFEGVDFRESWREVRKKVEGDIVFVPDWSSVGPEGVRERVGDIDGAFSFDAWPRPSQSQLTTFSDDGYLSALSSSSISPNSKTTSQNNNNKIYMMGISPYFYTRLSSYHKNWYSPSDTLWPTRLSQALSLNHASSGGGGGGAGAPDLLQIITWNDFAESHYISDLVPSQILSEAESYVNGFDHGGFRAVLPWYVAAYKLGKTTAEEGLADGEWPEEKLGDGVMVAWYRTTPVNVTAATDGKECGDGGTKWGQQGEKSAREAVERDVVNVLAIVRRDTQVVVSVESTGKRVVRQVKKMGGASFFQVGFEELGLGRGNKKGGKVRIEMNGEVREGREVRDECPASGVINFNAATVYIAKSTHPYTGNDDGGSASSGSAGSGSGSGSKDGKGDGDEDGDENAAMPGRSVGVTAALVAFLGFALFNL</sequence>
<reference evidence="2" key="2">
    <citation type="submission" date="2023-06" db="EMBL/GenBank/DDBJ databases">
        <authorList>
            <consortium name="Lawrence Berkeley National Laboratory"/>
            <person name="Mondo S.J."/>
            <person name="Hensen N."/>
            <person name="Bonometti L."/>
            <person name="Westerberg I."/>
            <person name="Brannstrom I.O."/>
            <person name="Guillou S."/>
            <person name="Cros-Aarteil S."/>
            <person name="Calhoun S."/>
            <person name="Haridas S."/>
            <person name="Kuo A."/>
            <person name="Pangilinan J."/>
            <person name="Riley R."/>
            <person name="Labutti K."/>
            <person name="Andreopoulos B."/>
            <person name="Lipzen A."/>
            <person name="Chen C."/>
            <person name="Yanf M."/>
            <person name="Daum C."/>
            <person name="Ng V."/>
            <person name="Clum A."/>
            <person name="Steindorff A."/>
            <person name="Ohm R."/>
            <person name="Martin F."/>
            <person name="Silar P."/>
            <person name="Natvig D."/>
            <person name="Lalanne C."/>
            <person name="Gautier V."/>
            <person name="Ament-Velasquez S.L."/>
            <person name="Kruys A."/>
            <person name="Hutchinson M.I."/>
            <person name="Powell A.J."/>
            <person name="Barry K."/>
            <person name="Miller A.N."/>
            <person name="Grigoriev I.V."/>
            <person name="Debuchy R."/>
            <person name="Gladieux P."/>
            <person name="Thoren M.H."/>
            <person name="Johannesson H."/>
        </authorList>
    </citation>
    <scope>NUCLEOTIDE SEQUENCE</scope>
    <source>
        <strain evidence="2">CBS 626.80</strain>
    </source>
</reference>
<feature type="compositionally biased region" description="Low complexity" evidence="1">
    <location>
        <begin position="476"/>
        <end position="486"/>
    </location>
</feature>
<dbReference type="GO" id="GO:0051118">
    <property type="term" value="F:glucan endo-1,3-alpha-glucosidase activity"/>
    <property type="evidence" value="ECO:0007669"/>
    <property type="project" value="InterPro"/>
</dbReference>